<dbReference type="GO" id="GO:0008202">
    <property type="term" value="P:steroid metabolic process"/>
    <property type="evidence" value="ECO:0007669"/>
    <property type="project" value="UniProtKB-ARBA"/>
</dbReference>
<dbReference type="PRINTS" id="PR00411">
    <property type="entry name" value="PNDRDTASEI"/>
</dbReference>
<dbReference type="InterPro" id="IPR027477">
    <property type="entry name" value="Succ_DH/fumarate_Rdtase_cat_sf"/>
</dbReference>
<dbReference type="InterPro" id="IPR036188">
    <property type="entry name" value="FAD/NAD-bd_sf"/>
</dbReference>
<dbReference type="GO" id="GO:0033765">
    <property type="term" value="F:steroid dehydrogenase activity, acting on the CH-CH group of donors"/>
    <property type="evidence" value="ECO:0007669"/>
    <property type="project" value="UniProtKB-ARBA"/>
</dbReference>
<dbReference type="Pfam" id="PF00890">
    <property type="entry name" value="FAD_binding_2"/>
    <property type="match status" value="1"/>
</dbReference>
<dbReference type="AlphaFoldDB" id="A0A098B517"/>
<evidence type="ECO:0000259" key="5">
    <source>
        <dbReference type="Pfam" id="PF00890"/>
    </source>
</evidence>
<dbReference type="RefSeq" id="WP_018213842.1">
    <property type="nucleotide sequence ID" value="NZ_LK996017.1"/>
</dbReference>
<evidence type="ECO:0000256" key="3">
    <source>
        <dbReference type="ARBA" id="ARBA00022827"/>
    </source>
</evidence>
<dbReference type="PANTHER" id="PTHR43400:SF10">
    <property type="entry name" value="3-OXOSTEROID 1-DEHYDROGENASE"/>
    <property type="match status" value="1"/>
</dbReference>
<protein>
    <submittedName>
        <fullName evidence="6">Succinate dehydrogenase</fullName>
    </submittedName>
</protein>
<dbReference type="InterPro" id="IPR006311">
    <property type="entry name" value="TAT_signal"/>
</dbReference>
<accession>A0A098B517</accession>
<comment type="cofactor">
    <cofactor evidence="1">
        <name>FAD</name>
        <dbReference type="ChEBI" id="CHEBI:57692"/>
    </cofactor>
</comment>
<dbReference type="PANTHER" id="PTHR43400">
    <property type="entry name" value="FUMARATE REDUCTASE"/>
    <property type="match status" value="1"/>
</dbReference>
<evidence type="ECO:0000256" key="1">
    <source>
        <dbReference type="ARBA" id="ARBA00001974"/>
    </source>
</evidence>
<dbReference type="EMBL" id="LK996017">
    <property type="protein sequence ID" value="CDX03973.1"/>
    <property type="molecule type" value="Genomic_DNA"/>
</dbReference>
<organism evidence="6">
    <name type="scientific">Desulfitobacterium hafniense</name>
    <name type="common">Desulfitobacterium frappieri</name>
    <dbReference type="NCBI Taxonomy" id="49338"/>
    <lineage>
        <taxon>Bacteria</taxon>
        <taxon>Bacillati</taxon>
        <taxon>Bacillota</taxon>
        <taxon>Clostridia</taxon>
        <taxon>Eubacteriales</taxon>
        <taxon>Desulfitobacteriaceae</taxon>
        <taxon>Desulfitobacterium</taxon>
    </lineage>
</organism>
<gene>
    <name evidence="6" type="ORF">DPCES_4087</name>
</gene>
<dbReference type="Gene3D" id="3.50.50.60">
    <property type="entry name" value="FAD/NAD(P)-binding domain"/>
    <property type="match status" value="1"/>
</dbReference>
<feature type="domain" description="FAD-dependent oxidoreductase 2 FAD-binding" evidence="5">
    <location>
        <begin position="50"/>
        <end position="519"/>
    </location>
</feature>
<dbReference type="Gene3D" id="3.90.700.10">
    <property type="entry name" value="Succinate dehydrogenase/fumarate reductase flavoprotein, catalytic domain"/>
    <property type="match status" value="1"/>
</dbReference>
<dbReference type="SUPFAM" id="SSF56425">
    <property type="entry name" value="Succinate dehydrogenase/fumarate reductase flavoprotein, catalytic domain"/>
    <property type="match status" value="1"/>
</dbReference>
<sequence>MTEKMNGISRKDFLKGAAVGIAGIATMGLVGCSKETAAPTESISWDQETDIVIVGLGGAGAAAAWQAGTAGADVIALELAKQAGGSTNICGGLINIGGGNALQKAAGFEDSVDNYYKYMVKALGLGADEEQIRVFVEKSPEMYTWLTETIGVEFKPGYNPRWPEPVNIDAGLTCTGDEFSNDYADVSIPIPRTGWVEGEGIPEGALTGRKNGSGFFQPLLRAVNAIPKIKILYETAGEELVFDHDAQRVIGVKAKQGEKAITIKARKAVILTAGGFALNKDMMKNYCPAYYGIPGLGTRGDNGVGIKMGQAVGADTRNMHCAYTTLSAASYFSQTSGAGGPLSQGVLVSQFGTRFIAEDHYYSYTPDYMLQNHYRAKYSPSYAIIDSKILADIPEASREKFTALIKAEASSIKELAKALGTPEGALENTLDFYNVGAAEGKDVVFNKQKKYITPITKAPFYAVEVKPSAAVFTTGGLRINTDAQVISAKSGNPIAGLYSAGRNASNVMGQQYGGSGVSVATCYVFGRIAGQKAAEETAWS</sequence>
<dbReference type="PATRIC" id="fig|49338.4.peg.4396"/>
<evidence type="ECO:0000313" key="6">
    <source>
        <dbReference type="EMBL" id="CDX03973.1"/>
    </source>
</evidence>
<dbReference type="NCBIfam" id="NF005509">
    <property type="entry name" value="PRK07121.1-2"/>
    <property type="match status" value="1"/>
</dbReference>
<dbReference type="PROSITE" id="PS51257">
    <property type="entry name" value="PROKAR_LIPOPROTEIN"/>
    <property type="match status" value="1"/>
</dbReference>
<keyword evidence="3" id="KW-0274">FAD</keyword>
<evidence type="ECO:0000256" key="4">
    <source>
        <dbReference type="ARBA" id="ARBA00023002"/>
    </source>
</evidence>
<dbReference type="InterPro" id="IPR050315">
    <property type="entry name" value="FAD-oxidoreductase_2"/>
</dbReference>
<reference evidence="6" key="1">
    <citation type="submission" date="2014-07" db="EMBL/GenBank/DDBJ databases">
        <authorList>
            <person name="Hornung V.Bastian."/>
        </authorList>
    </citation>
    <scope>NUCLEOTIDE SEQUENCE</scope>
    <source>
        <strain evidence="6">PCE-S</strain>
    </source>
</reference>
<dbReference type="SUPFAM" id="SSF51905">
    <property type="entry name" value="FAD/NAD(P)-binding domain"/>
    <property type="match status" value="1"/>
</dbReference>
<keyword evidence="4" id="KW-0560">Oxidoreductase</keyword>
<keyword evidence="2" id="KW-0285">Flavoprotein</keyword>
<name>A0A098B517_DESHA</name>
<evidence type="ECO:0000256" key="2">
    <source>
        <dbReference type="ARBA" id="ARBA00022630"/>
    </source>
</evidence>
<dbReference type="PROSITE" id="PS51318">
    <property type="entry name" value="TAT"/>
    <property type="match status" value="1"/>
</dbReference>
<proteinExistence type="predicted"/>
<dbReference type="InterPro" id="IPR003953">
    <property type="entry name" value="FAD-dep_OxRdtase_2_FAD-bd"/>
</dbReference>